<dbReference type="GO" id="GO:0006261">
    <property type="term" value="P:DNA-templated DNA replication"/>
    <property type="evidence" value="ECO:0007669"/>
    <property type="project" value="UniProtKB-UniRule"/>
</dbReference>
<dbReference type="SUPFAM" id="SSF56672">
    <property type="entry name" value="DNA/RNA polymerases"/>
    <property type="match status" value="1"/>
</dbReference>
<dbReference type="SMART" id="SM00474">
    <property type="entry name" value="35EXOc"/>
    <property type="match status" value="1"/>
</dbReference>
<dbReference type="GO" id="GO:0006302">
    <property type="term" value="P:double-strand break repair"/>
    <property type="evidence" value="ECO:0007669"/>
    <property type="project" value="TreeGrafter"/>
</dbReference>
<comment type="similarity">
    <text evidence="1 17">Belongs to the DNA polymerase type-A family.</text>
</comment>
<dbReference type="GO" id="GO:0008409">
    <property type="term" value="F:5'-3' exonuclease activity"/>
    <property type="evidence" value="ECO:0007669"/>
    <property type="project" value="InterPro"/>
</dbReference>
<organism evidence="21 22">
    <name type="scientific">Thermoactinomyces mirandus</name>
    <dbReference type="NCBI Taxonomy" id="2756294"/>
    <lineage>
        <taxon>Bacteria</taxon>
        <taxon>Bacillati</taxon>
        <taxon>Bacillota</taxon>
        <taxon>Bacilli</taxon>
        <taxon>Bacillales</taxon>
        <taxon>Thermoactinomycetaceae</taxon>
        <taxon>Thermoactinomyces</taxon>
    </lineage>
</organism>
<keyword evidence="13 17" id="KW-0238">DNA-binding</keyword>
<dbReference type="EMBL" id="JACEOL010000014">
    <property type="protein sequence ID" value="MBA4601630.1"/>
    <property type="molecule type" value="Genomic_DNA"/>
</dbReference>
<dbReference type="Gene3D" id="3.30.70.370">
    <property type="match status" value="1"/>
</dbReference>
<evidence type="ECO:0000313" key="22">
    <source>
        <dbReference type="Proteomes" id="UP000538292"/>
    </source>
</evidence>
<dbReference type="InterPro" id="IPR002562">
    <property type="entry name" value="3'-5'_exonuclease_dom"/>
</dbReference>
<dbReference type="InterPro" id="IPR001098">
    <property type="entry name" value="DNA-dir_DNA_pol_A_palm_dom"/>
</dbReference>
<evidence type="ECO:0000256" key="6">
    <source>
        <dbReference type="ARBA" id="ARBA00022695"/>
    </source>
</evidence>
<comment type="catalytic activity">
    <reaction evidence="15 17">
        <text>DNA(n) + a 2'-deoxyribonucleoside 5'-triphosphate = DNA(n+1) + diphosphate</text>
        <dbReference type="Rhea" id="RHEA:22508"/>
        <dbReference type="Rhea" id="RHEA-COMP:17339"/>
        <dbReference type="Rhea" id="RHEA-COMP:17340"/>
        <dbReference type="ChEBI" id="CHEBI:33019"/>
        <dbReference type="ChEBI" id="CHEBI:61560"/>
        <dbReference type="ChEBI" id="CHEBI:173112"/>
        <dbReference type="EC" id="2.7.7.7"/>
    </reaction>
</comment>
<dbReference type="SMART" id="SM00279">
    <property type="entry name" value="HhH2"/>
    <property type="match status" value="1"/>
</dbReference>
<dbReference type="SUPFAM" id="SSF53098">
    <property type="entry name" value="Ribonuclease H-like"/>
    <property type="match status" value="1"/>
</dbReference>
<dbReference type="SUPFAM" id="SSF47807">
    <property type="entry name" value="5' to 3' exonuclease, C-terminal subdomain"/>
    <property type="match status" value="1"/>
</dbReference>
<dbReference type="AlphaFoldDB" id="A0A7W1XRC5"/>
<dbReference type="NCBIfam" id="NF004397">
    <property type="entry name" value="PRK05755.1"/>
    <property type="match status" value="1"/>
</dbReference>
<dbReference type="FunFam" id="1.10.150.20:FF:000003">
    <property type="entry name" value="DNA polymerase I"/>
    <property type="match status" value="1"/>
</dbReference>
<dbReference type="Pfam" id="PF00476">
    <property type="entry name" value="DNA_pol_A"/>
    <property type="match status" value="1"/>
</dbReference>
<evidence type="ECO:0000256" key="3">
    <source>
        <dbReference type="ARBA" id="ARBA00012417"/>
    </source>
</evidence>
<dbReference type="InterPro" id="IPR002298">
    <property type="entry name" value="DNA_polymerase_A"/>
</dbReference>
<evidence type="ECO:0000256" key="10">
    <source>
        <dbReference type="ARBA" id="ARBA00022801"/>
    </source>
</evidence>
<evidence type="ECO:0000313" key="21">
    <source>
        <dbReference type="EMBL" id="MBA4601630.1"/>
    </source>
</evidence>
<evidence type="ECO:0000256" key="17">
    <source>
        <dbReference type="RuleBase" id="RU004460"/>
    </source>
</evidence>
<keyword evidence="14 17" id="KW-0234">DNA repair</keyword>
<dbReference type="Pfam" id="PF22619">
    <property type="entry name" value="DNA_polI_exo1"/>
    <property type="match status" value="1"/>
</dbReference>
<dbReference type="CDD" id="cd08637">
    <property type="entry name" value="DNA_pol_A_pol_I_C"/>
    <property type="match status" value="1"/>
</dbReference>
<dbReference type="Pfam" id="PF02739">
    <property type="entry name" value="5_3_exonuc_N"/>
    <property type="match status" value="1"/>
</dbReference>
<evidence type="ECO:0000256" key="8">
    <source>
        <dbReference type="ARBA" id="ARBA00022722"/>
    </source>
</evidence>
<name>A0A7W1XRC5_9BACL</name>
<dbReference type="SMART" id="SM00482">
    <property type="entry name" value="POLAc"/>
    <property type="match status" value="1"/>
</dbReference>
<dbReference type="PRINTS" id="PR00868">
    <property type="entry name" value="DNAPOLI"/>
</dbReference>
<keyword evidence="10" id="KW-0378">Hydrolase</keyword>
<evidence type="ECO:0000256" key="7">
    <source>
        <dbReference type="ARBA" id="ARBA00022705"/>
    </source>
</evidence>
<dbReference type="FunFam" id="1.20.1060.10:FF:000001">
    <property type="entry name" value="DNA polymerase I"/>
    <property type="match status" value="1"/>
</dbReference>
<dbReference type="Gene3D" id="1.20.1060.10">
    <property type="entry name" value="Taq DNA Polymerase, Chain T, domain 4"/>
    <property type="match status" value="1"/>
</dbReference>
<keyword evidence="9 17" id="KW-0227">DNA damage</keyword>
<dbReference type="Gene3D" id="3.30.420.10">
    <property type="entry name" value="Ribonuclease H-like superfamily/Ribonuclease H"/>
    <property type="match status" value="1"/>
</dbReference>
<keyword evidence="12 17" id="KW-0239">DNA-directed DNA polymerase</keyword>
<dbReference type="SMART" id="SM00475">
    <property type="entry name" value="53EXOc"/>
    <property type="match status" value="1"/>
</dbReference>
<dbReference type="GO" id="GO:0003887">
    <property type="term" value="F:DNA-directed DNA polymerase activity"/>
    <property type="evidence" value="ECO:0007669"/>
    <property type="project" value="UniProtKB-UniRule"/>
</dbReference>
<comment type="caution">
    <text evidence="21">The sequence shown here is derived from an EMBL/GenBank/DDBJ whole genome shotgun (WGS) entry which is preliminary data.</text>
</comment>
<evidence type="ECO:0000256" key="16">
    <source>
        <dbReference type="NCBIfam" id="TIGR00593"/>
    </source>
</evidence>
<dbReference type="FunFam" id="3.40.50.1010:FF:000001">
    <property type="entry name" value="DNA polymerase I"/>
    <property type="match status" value="1"/>
</dbReference>
<evidence type="ECO:0000256" key="13">
    <source>
        <dbReference type="ARBA" id="ARBA00023125"/>
    </source>
</evidence>
<reference evidence="21 22" key="1">
    <citation type="submission" date="2020-07" db="EMBL/GenBank/DDBJ databases">
        <title>Thermoactinomyces phylogeny.</title>
        <authorList>
            <person name="Dunlap C."/>
        </authorList>
    </citation>
    <scope>NUCLEOTIDE SEQUENCE [LARGE SCALE GENOMIC DNA]</scope>
    <source>
        <strain evidence="21 22">AMNI-1</strain>
    </source>
</reference>
<dbReference type="InterPro" id="IPR054690">
    <property type="entry name" value="DNA_polI_exonuclease"/>
</dbReference>
<keyword evidence="7 17" id="KW-0235">DNA replication</keyword>
<keyword evidence="6 17" id="KW-0548">Nucleotidyltransferase</keyword>
<dbReference type="CDD" id="cd09898">
    <property type="entry name" value="H3TH_53EXO"/>
    <property type="match status" value="1"/>
</dbReference>
<evidence type="ECO:0000256" key="5">
    <source>
        <dbReference type="ARBA" id="ARBA00022679"/>
    </source>
</evidence>
<evidence type="ECO:0000259" key="19">
    <source>
        <dbReference type="SMART" id="SM00475"/>
    </source>
</evidence>
<dbReference type="PANTHER" id="PTHR10133">
    <property type="entry name" value="DNA POLYMERASE I"/>
    <property type="match status" value="1"/>
</dbReference>
<dbReference type="InterPro" id="IPR019760">
    <property type="entry name" value="DNA-dir_DNA_pol_A_CS"/>
</dbReference>
<evidence type="ECO:0000256" key="4">
    <source>
        <dbReference type="ARBA" id="ARBA00020311"/>
    </source>
</evidence>
<dbReference type="InterPro" id="IPR036397">
    <property type="entry name" value="RNaseH_sf"/>
</dbReference>
<evidence type="ECO:0000256" key="14">
    <source>
        <dbReference type="ARBA" id="ARBA00023204"/>
    </source>
</evidence>
<protein>
    <recommendedName>
        <fullName evidence="4 16">DNA polymerase I</fullName>
        <ecNumber evidence="3 16">2.7.7.7</ecNumber>
    </recommendedName>
</protein>
<evidence type="ECO:0000256" key="2">
    <source>
        <dbReference type="ARBA" id="ARBA00011541"/>
    </source>
</evidence>
<evidence type="ECO:0000256" key="9">
    <source>
        <dbReference type="ARBA" id="ARBA00022763"/>
    </source>
</evidence>
<dbReference type="InterPro" id="IPR043502">
    <property type="entry name" value="DNA/RNA_pol_sf"/>
</dbReference>
<sequence length="884" mass="99956">MDKLILVDGNSIAYRAFYALPLLSNASGVYTNSVYGFTMMLLKILEDEQPTHMLVAFDAGKTTFRHKDFQEYKGTRQKTPAELSEQFPLIKQVLDAFGIPYFEKEDYEADDIIGTLARTCACKDVSVHIVSGDKDLLQLVNEDVDLLLTRKGITEMERYDSRAIEKKYGLKPRQIIDLKGLMGDASDNIPGIPGVGEKTALKLLHLFPSVEEVVAHAEELPGKKLREKVKQHREQALLSKKLATIYTEVPLSLNLDDLALKGRDGKKVVQLFERLEFNSLLSRLAKDGESNLAQHSVERTIPYQYIETDEELDAWSRFFADGEKSFFAEVTSDHPVRGKLIALAVSDGKTQLVLPAELVRENNMIRDWLTRADQPKTVYDAKTAQSVLLGSANLQVEGLSFDVLLAAYLLDPSDSHPSLSRIVNSRGDGGLPSDDEVYGKGAKRRQLEGEELAKHIARKAYYIHQLGPVLQEQLAEARLEQLMYNLELPLSSILSKMERRGVSVDKSRLNELGRELKASMDQLEEEIHEIAGVVFNINSPKQLGEILFDKLGLPVIKKTKTGYSTSADVLEKLAPQHEIVEKILHYRQVGKLYSTYIEGLRKEIGSDGKIHTQFQQTVTATGRLSSTEPNLQNIPIRMEEGRRIRQIFIPSQESWYMLSADYSQIELRVLAHLSRDKSLQKAFREDKDIHSHTAMDVFGVCEEEVTPLMRRQAKAVNFGIVYGISGYGLSRGLDIPQKEAKAFIDRYFATYPGVKEYMDRIVRQAKKDGYVTTMLGRRRYLPKINARNYGERSFAERTAMNTPIQGTAADIIKHAMVKLDQHMAEKGMKSRMLLQVHDELIFEVPEEELPEMKELVRNTMENAVELSVPLKVDVNVGSNWYEAK</sequence>
<dbReference type="GO" id="GO:0003677">
    <property type="term" value="F:DNA binding"/>
    <property type="evidence" value="ECO:0007669"/>
    <property type="project" value="UniProtKB-UniRule"/>
</dbReference>
<dbReference type="InterPro" id="IPR018320">
    <property type="entry name" value="DNA_polymerase_1"/>
</dbReference>
<evidence type="ECO:0000259" key="20">
    <source>
        <dbReference type="SMART" id="SM00482"/>
    </source>
</evidence>
<dbReference type="FunFam" id="1.10.150.20:FF:000002">
    <property type="entry name" value="DNA polymerase I"/>
    <property type="match status" value="1"/>
</dbReference>
<dbReference type="InterPro" id="IPR029060">
    <property type="entry name" value="PIN-like_dom_sf"/>
</dbReference>
<dbReference type="InterPro" id="IPR020045">
    <property type="entry name" value="DNA_polI_H3TH"/>
</dbReference>
<keyword evidence="11" id="KW-0269">Exonuclease</keyword>
<dbReference type="InterPro" id="IPR020046">
    <property type="entry name" value="5-3_exonucl_a-hlix_arch_N"/>
</dbReference>
<dbReference type="Gene3D" id="1.10.150.20">
    <property type="entry name" value="5' to 3' exonuclease, C-terminal subdomain"/>
    <property type="match status" value="2"/>
</dbReference>
<dbReference type="EC" id="2.7.7.7" evidence="3 16"/>
<dbReference type="CDD" id="cd06140">
    <property type="entry name" value="DNA_polA_I_Bacillus_like_exo"/>
    <property type="match status" value="1"/>
</dbReference>
<comment type="subunit">
    <text evidence="2 17">Single-chain monomer with multiple functions.</text>
</comment>
<evidence type="ECO:0000256" key="11">
    <source>
        <dbReference type="ARBA" id="ARBA00022839"/>
    </source>
</evidence>
<evidence type="ECO:0000256" key="15">
    <source>
        <dbReference type="ARBA" id="ARBA00049244"/>
    </source>
</evidence>
<dbReference type="InterPro" id="IPR002421">
    <property type="entry name" value="5-3_exonuclease"/>
</dbReference>
<evidence type="ECO:0000256" key="1">
    <source>
        <dbReference type="ARBA" id="ARBA00007705"/>
    </source>
</evidence>
<accession>A0A7W1XRC5</accession>
<dbReference type="PANTHER" id="PTHR10133:SF27">
    <property type="entry name" value="DNA POLYMERASE NU"/>
    <property type="match status" value="1"/>
</dbReference>
<proteinExistence type="inferred from homology"/>
<dbReference type="InterPro" id="IPR008918">
    <property type="entry name" value="HhH2"/>
</dbReference>
<evidence type="ECO:0000256" key="12">
    <source>
        <dbReference type="ARBA" id="ARBA00022932"/>
    </source>
</evidence>
<dbReference type="Gene3D" id="3.40.50.1010">
    <property type="entry name" value="5'-nuclease"/>
    <property type="match status" value="1"/>
</dbReference>
<dbReference type="PROSITE" id="PS00447">
    <property type="entry name" value="DNA_POLYMERASE_A"/>
    <property type="match status" value="1"/>
</dbReference>
<dbReference type="CDD" id="cd09859">
    <property type="entry name" value="PIN_53EXO"/>
    <property type="match status" value="1"/>
</dbReference>
<feature type="domain" description="5'-3' exonuclease" evidence="19">
    <location>
        <begin position="2"/>
        <end position="261"/>
    </location>
</feature>
<evidence type="ECO:0000259" key="18">
    <source>
        <dbReference type="SMART" id="SM00474"/>
    </source>
</evidence>
<dbReference type="InterPro" id="IPR012337">
    <property type="entry name" value="RNaseH-like_sf"/>
</dbReference>
<gene>
    <name evidence="17 21" type="primary">polA</name>
    <name evidence="21" type="ORF">H2C83_04690</name>
</gene>
<feature type="domain" description="3'-5' exonuclease" evidence="18">
    <location>
        <begin position="303"/>
        <end position="475"/>
    </location>
</feature>
<keyword evidence="5 17" id="KW-0808">Transferase</keyword>
<dbReference type="GO" id="GO:0008408">
    <property type="term" value="F:3'-5' exonuclease activity"/>
    <property type="evidence" value="ECO:0007669"/>
    <property type="project" value="InterPro"/>
</dbReference>
<dbReference type="Proteomes" id="UP000538292">
    <property type="component" value="Unassembled WGS sequence"/>
</dbReference>
<keyword evidence="22" id="KW-1185">Reference proteome</keyword>
<dbReference type="Pfam" id="PF01367">
    <property type="entry name" value="5_3_exonuc"/>
    <property type="match status" value="1"/>
</dbReference>
<feature type="domain" description="DNA-directed DNA polymerase family A palm" evidence="20">
    <location>
        <begin position="641"/>
        <end position="848"/>
    </location>
</feature>
<dbReference type="NCBIfam" id="TIGR00593">
    <property type="entry name" value="pola"/>
    <property type="match status" value="1"/>
</dbReference>
<dbReference type="InterPro" id="IPR036279">
    <property type="entry name" value="5-3_exonuclease_C_sf"/>
</dbReference>
<dbReference type="SUPFAM" id="SSF88723">
    <property type="entry name" value="PIN domain-like"/>
    <property type="match status" value="1"/>
</dbReference>
<dbReference type="RefSeq" id="WP_181738318.1">
    <property type="nucleotide sequence ID" value="NZ_JACEOL010000014.1"/>
</dbReference>
<keyword evidence="8" id="KW-0540">Nuclease</keyword>